<sequence length="1086" mass="119777">MFIVKCLILPLIFEKWRITRVYDLASKLHRETLRSLVGSLRSQSRKAEISEKPLVRPLMHNHWLIDNDGPYRIAPQNSHAIAEKAPERLPIGSIDELLDKAKHWINELNTEDVISISTSELELTSRLVRNELGVPVSSTTKSNTTAEGFTSYGLSETTNTPPRVPRTIVCHDYRGGYCATERYFQGSDEQTPYNIYHWQYIDMYIYFSHHLVTIPPPSLIAQCRTNGVACLGTFITEWEKGWEICASVLCTREGAKDLAVALATACVKYGFDGWLINIENPLEEEFIDNLLYFVKVLTEVTHKLVDGGQVIWYDSVTIFGRLKWQNELNYLNDIFMRESDGIFLNYAWTDEGLAASRTIAEAYAPVPRGKETITHDGRSSDVYTGIDVYGRGCFGGGGFNSKLALEKIATHGLSTALFAPGWVHENLPNGGYDDNQSRFWTDLLPYLQFRPLRTSQLPFRTNFNMGTGRGYWLAGKDARDTRIYTSSSYATKATGDTQSAVVSEDLHTRSTDRGLRCECAKRCGSARVWADIGQQSQCVGVRSGWEAVSARSGLRVRVAQCDPSAAVGGAAAVYCSGTSGCCTRGVTDEPTCKSSCERIHPDKNHIHAMGGAYEGPCVLEIMNKTIPTEGTADDIRLDIGDYMASEELSLDEGYFVDQGNEDEPLLSIAGSTDEESSGVPNGPFKGAIRIPSDVSASKSYNVRVLDCELDINERYVVSIIYAVRNASGITDSLYKTTKNGSDTGTPILDISVGVNRGCVDESENISARYEASNTEFAQPCTEHIKKSSLGVGDWQQILMEWQAVSLGPEGHQTQSGEPIGTIRVGIDVLIVASESVGRSDWCVVVGEVSVQRKTDVHEPTKHTVDEATQCTHILSSSNSPIEVHDVLYDRVIYQTLSTPISSPRNRASDPQATDLCDKTQPVVEEMDTAENRVLLQLTCTLQWGKIFTCGRTCTCVAAKPMRYRVWACTSQVCNPTPPLQLYLGETSECRYTILGLCVQPPTAPETSSHAHAQSHSNSMQIEGSVKEPESPSASHNTLFEDNEQQNEAHMMIGGSDTKLPLYAGVWFGVYPVCALGHSLGGSWVHV</sequence>
<accession>A0A0L0FZP7</accession>
<dbReference type="eggNOG" id="KOG2331">
    <property type="taxonomic scope" value="Eukaryota"/>
</dbReference>
<dbReference type="GeneID" id="25905895"/>
<evidence type="ECO:0000259" key="2">
    <source>
        <dbReference type="Pfam" id="PF03644"/>
    </source>
</evidence>
<name>A0A0L0FZP7_9EUKA</name>
<evidence type="ECO:0000313" key="4">
    <source>
        <dbReference type="Proteomes" id="UP000054560"/>
    </source>
</evidence>
<dbReference type="PANTHER" id="PTHR13246:SF1">
    <property type="entry name" value="CYTOSOLIC ENDO-BETA-N-ACETYLGLUCOSAMINIDASE"/>
    <property type="match status" value="1"/>
</dbReference>
<dbReference type="Pfam" id="PF03644">
    <property type="entry name" value="Glyco_hydro_85"/>
    <property type="match status" value="1"/>
</dbReference>
<feature type="domain" description="Cytosolic endo-beta-N-acetylglucosaminidase TIM barrel" evidence="2">
    <location>
        <begin position="181"/>
        <end position="470"/>
    </location>
</feature>
<dbReference type="Proteomes" id="UP000054560">
    <property type="component" value="Unassembled WGS sequence"/>
</dbReference>
<dbReference type="RefSeq" id="XP_014156229.1">
    <property type="nucleotide sequence ID" value="XM_014300754.1"/>
</dbReference>
<dbReference type="GO" id="GO:0033925">
    <property type="term" value="F:mannosyl-glycoprotein endo-beta-N-acetylglucosaminidase activity"/>
    <property type="evidence" value="ECO:0007669"/>
    <property type="project" value="UniProtKB-EC"/>
</dbReference>
<feature type="region of interest" description="Disordered" evidence="1">
    <location>
        <begin position="1004"/>
        <end position="1037"/>
    </location>
</feature>
<dbReference type="GO" id="GO:0005829">
    <property type="term" value="C:cytosol"/>
    <property type="evidence" value="ECO:0007669"/>
    <property type="project" value="UniProtKB-SubCell"/>
</dbReference>
<organism evidence="3 4">
    <name type="scientific">Sphaeroforma arctica JP610</name>
    <dbReference type="NCBI Taxonomy" id="667725"/>
    <lineage>
        <taxon>Eukaryota</taxon>
        <taxon>Ichthyosporea</taxon>
        <taxon>Ichthyophonida</taxon>
        <taxon>Sphaeroforma</taxon>
    </lineage>
</organism>
<proteinExistence type="predicted"/>
<keyword evidence="4" id="KW-1185">Reference proteome</keyword>
<dbReference type="AlphaFoldDB" id="A0A0L0FZP7"/>
<dbReference type="PANTHER" id="PTHR13246">
    <property type="entry name" value="ENDO BETA N-ACETYLGLUCOSAMINIDASE"/>
    <property type="match status" value="1"/>
</dbReference>
<dbReference type="InterPro" id="IPR032979">
    <property type="entry name" value="ENGase"/>
</dbReference>
<evidence type="ECO:0000313" key="3">
    <source>
        <dbReference type="EMBL" id="KNC82327.1"/>
    </source>
</evidence>
<dbReference type="Gene3D" id="3.20.20.80">
    <property type="entry name" value="Glycosidases"/>
    <property type="match status" value="1"/>
</dbReference>
<dbReference type="EMBL" id="KQ241937">
    <property type="protein sequence ID" value="KNC82327.1"/>
    <property type="molecule type" value="Genomic_DNA"/>
</dbReference>
<reference evidence="3 4" key="1">
    <citation type="submission" date="2011-02" db="EMBL/GenBank/DDBJ databases">
        <title>The Genome Sequence of Sphaeroforma arctica JP610.</title>
        <authorList>
            <consortium name="The Broad Institute Genome Sequencing Platform"/>
            <person name="Russ C."/>
            <person name="Cuomo C."/>
            <person name="Young S.K."/>
            <person name="Zeng Q."/>
            <person name="Gargeya S."/>
            <person name="Alvarado L."/>
            <person name="Berlin A."/>
            <person name="Chapman S.B."/>
            <person name="Chen Z."/>
            <person name="Freedman E."/>
            <person name="Gellesch M."/>
            <person name="Goldberg J."/>
            <person name="Griggs A."/>
            <person name="Gujja S."/>
            <person name="Heilman E."/>
            <person name="Heiman D."/>
            <person name="Howarth C."/>
            <person name="Mehta T."/>
            <person name="Neiman D."/>
            <person name="Pearson M."/>
            <person name="Roberts A."/>
            <person name="Saif S."/>
            <person name="Shea T."/>
            <person name="Shenoy N."/>
            <person name="Sisk P."/>
            <person name="Stolte C."/>
            <person name="Sykes S."/>
            <person name="White J."/>
            <person name="Yandava C."/>
            <person name="Burger G."/>
            <person name="Gray M.W."/>
            <person name="Holland P.W.H."/>
            <person name="King N."/>
            <person name="Lang F.B.F."/>
            <person name="Roger A.J."/>
            <person name="Ruiz-Trillo I."/>
            <person name="Haas B."/>
            <person name="Nusbaum C."/>
            <person name="Birren B."/>
        </authorList>
    </citation>
    <scope>NUCLEOTIDE SEQUENCE [LARGE SCALE GENOMIC DNA]</scope>
    <source>
        <strain evidence="3 4">JP610</strain>
    </source>
</reference>
<dbReference type="InterPro" id="IPR005201">
    <property type="entry name" value="TIM_ENGase"/>
</dbReference>
<dbReference type="OrthoDB" id="284473at2759"/>
<feature type="compositionally biased region" description="Low complexity" evidence="1">
    <location>
        <begin position="1007"/>
        <end position="1018"/>
    </location>
</feature>
<protein>
    <recommendedName>
        <fullName evidence="2">Cytosolic endo-beta-N-acetylglucosaminidase TIM barrel domain-containing protein</fullName>
    </recommendedName>
</protein>
<gene>
    <name evidence="3" type="ORF">SARC_05391</name>
</gene>
<dbReference type="STRING" id="667725.A0A0L0FZP7"/>
<evidence type="ECO:0000256" key="1">
    <source>
        <dbReference type="SAM" id="MobiDB-lite"/>
    </source>
</evidence>